<dbReference type="AlphaFoldDB" id="A0A4Y2LRW5"/>
<feature type="non-terminal residue" evidence="1">
    <location>
        <position position="1"/>
    </location>
</feature>
<protein>
    <submittedName>
        <fullName evidence="1">Uncharacterized protein</fullName>
    </submittedName>
</protein>
<sequence length="45" mass="5010">ENGRKHLDKHNHNEDDDGRCNCYSPACYCSVGDGRKTDSRVGRSG</sequence>
<keyword evidence="2" id="KW-1185">Reference proteome</keyword>
<proteinExistence type="predicted"/>
<organism evidence="1 2">
    <name type="scientific">Araneus ventricosus</name>
    <name type="common">Orbweaver spider</name>
    <name type="synonym">Epeira ventricosa</name>
    <dbReference type="NCBI Taxonomy" id="182803"/>
    <lineage>
        <taxon>Eukaryota</taxon>
        <taxon>Metazoa</taxon>
        <taxon>Ecdysozoa</taxon>
        <taxon>Arthropoda</taxon>
        <taxon>Chelicerata</taxon>
        <taxon>Arachnida</taxon>
        <taxon>Araneae</taxon>
        <taxon>Araneomorphae</taxon>
        <taxon>Entelegynae</taxon>
        <taxon>Araneoidea</taxon>
        <taxon>Araneidae</taxon>
        <taxon>Araneus</taxon>
    </lineage>
</organism>
<dbReference type="OrthoDB" id="6437027at2759"/>
<dbReference type="Proteomes" id="UP000499080">
    <property type="component" value="Unassembled WGS sequence"/>
</dbReference>
<dbReference type="EMBL" id="BGPR01120069">
    <property type="protein sequence ID" value="GBN17575.1"/>
    <property type="molecule type" value="Genomic_DNA"/>
</dbReference>
<reference evidence="1 2" key="1">
    <citation type="journal article" date="2019" name="Sci. Rep.">
        <title>Orb-weaving spider Araneus ventricosus genome elucidates the spidroin gene catalogue.</title>
        <authorList>
            <person name="Kono N."/>
            <person name="Nakamura H."/>
            <person name="Ohtoshi R."/>
            <person name="Moran D.A.P."/>
            <person name="Shinohara A."/>
            <person name="Yoshida Y."/>
            <person name="Fujiwara M."/>
            <person name="Mori M."/>
            <person name="Tomita M."/>
            <person name="Arakawa K."/>
        </authorList>
    </citation>
    <scope>NUCLEOTIDE SEQUENCE [LARGE SCALE GENOMIC DNA]</scope>
</reference>
<evidence type="ECO:0000313" key="2">
    <source>
        <dbReference type="Proteomes" id="UP000499080"/>
    </source>
</evidence>
<name>A0A4Y2LRW5_ARAVE</name>
<gene>
    <name evidence="1" type="ORF">AVEN_267841_1</name>
</gene>
<comment type="caution">
    <text evidence="1">The sequence shown here is derived from an EMBL/GenBank/DDBJ whole genome shotgun (WGS) entry which is preliminary data.</text>
</comment>
<accession>A0A4Y2LRW5</accession>
<evidence type="ECO:0000313" key="1">
    <source>
        <dbReference type="EMBL" id="GBN17575.1"/>
    </source>
</evidence>